<comment type="caution">
    <text evidence="1">The sequence shown here is derived from an EMBL/GenBank/DDBJ whole genome shotgun (WGS) entry which is preliminary data.</text>
</comment>
<dbReference type="Proteomes" id="UP001186974">
    <property type="component" value="Unassembled WGS sequence"/>
</dbReference>
<protein>
    <submittedName>
        <fullName evidence="1">Uncharacterized protein</fullName>
    </submittedName>
</protein>
<dbReference type="EMBL" id="JAWDJW010004506">
    <property type="protein sequence ID" value="KAK3074623.1"/>
    <property type="molecule type" value="Genomic_DNA"/>
</dbReference>
<accession>A0ACC3DHN4</accession>
<sequence>MTNTKITDPEILEKRYPVILTQFCLRSGSGGNGQWKGGNGVIREIEFTESSHASVLCQRRVYSPYGMAGGDDGSRGENFLGRRMKDGSLRWINVGGTKEVDLKKGDRIKICTPGGGGYGSPSEVNGTKPYVNGTKPYVNGNGTTNGYAAHMPRANGSLSQYEKMQQASN</sequence>
<evidence type="ECO:0000313" key="1">
    <source>
        <dbReference type="EMBL" id="KAK3074623.1"/>
    </source>
</evidence>
<evidence type="ECO:0000313" key="2">
    <source>
        <dbReference type="Proteomes" id="UP001186974"/>
    </source>
</evidence>
<gene>
    <name evidence="1" type="ORF">LTS18_014218</name>
</gene>
<reference evidence="1" key="1">
    <citation type="submission" date="2024-09" db="EMBL/GenBank/DDBJ databases">
        <title>Black Yeasts Isolated from many extreme environments.</title>
        <authorList>
            <person name="Coleine C."/>
            <person name="Stajich J.E."/>
            <person name="Selbmann L."/>
        </authorList>
    </citation>
    <scope>NUCLEOTIDE SEQUENCE</scope>
    <source>
        <strain evidence="1">CCFEE 5737</strain>
    </source>
</reference>
<name>A0ACC3DHN4_9PEZI</name>
<keyword evidence="2" id="KW-1185">Reference proteome</keyword>
<organism evidence="1 2">
    <name type="scientific">Coniosporium uncinatum</name>
    <dbReference type="NCBI Taxonomy" id="93489"/>
    <lineage>
        <taxon>Eukaryota</taxon>
        <taxon>Fungi</taxon>
        <taxon>Dikarya</taxon>
        <taxon>Ascomycota</taxon>
        <taxon>Pezizomycotina</taxon>
        <taxon>Dothideomycetes</taxon>
        <taxon>Dothideomycetes incertae sedis</taxon>
        <taxon>Coniosporium</taxon>
    </lineage>
</organism>
<proteinExistence type="predicted"/>